<feature type="region of interest" description="Disordered" evidence="1">
    <location>
        <begin position="70"/>
        <end position="97"/>
    </location>
</feature>
<dbReference type="Proteomes" id="UP000290365">
    <property type="component" value="Chromosome"/>
</dbReference>
<proteinExistence type="predicted"/>
<sequence>MLSDATQQRTGQTELQTTQPGAEKAVQPAIQPVYPEWPISKRGPQTTPAPAGSRPINAIRREQVVELAYDQETGKPEEAEQPALTGQDMLKKRKERL</sequence>
<evidence type="ECO:0000256" key="1">
    <source>
        <dbReference type="SAM" id="MobiDB-lite"/>
    </source>
</evidence>
<evidence type="ECO:0000313" key="2">
    <source>
        <dbReference type="EMBL" id="QBD80633.1"/>
    </source>
</evidence>
<name>A0A4P6JYS1_KTERU</name>
<keyword evidence="3" id="KW-1185">Reference proteome</keyword>
<dbReference type="AlphaFoldDB" id="A0A4P6JYS1"/>
<organism evidence="2 3">
    <name type="scientific">Ktedonosporobacter rubrisoli</name>
    <dbReference type="NCBI Taxonomy" id="2509675"/>
    <lineage>
        <taxon>Bacteria</taxon>
        <taxon>Bacillati</taxon>
        <taxon>Chloroflexota</taxon>
        <taxon>Ktedonobacteria</taxon>
        <taxon>Ktedonobacterales</taxon>
        <taxon>Ktedonosporobacteraceae</taxon>
        <taxon>Ktedonosporobacter</taxon>
    </lineage>
</organism>
<dbReference type="RefSeq" id="WP_129891697.1">
    <property type="nucleotide sequence ID" value="NZ_CP035758.1"/>
</dbReference>
<evidence type="ECO:0000313" key="3">
    <source>
        <dbReference type="Proteomes" id="UP000290365"/>
    </source>
</evidence>
<accession>A0A4P6JYS1</accession>
<protein>
    <submittedName>
        <fullName evidence="2">Uncharacterized protein</fullName>
    </submittedName>
</protein>
<gene>
    <name evidence="2" type="ORF">EPA93_33535</name>
</gene>
<dbReference type="OrthoDB" id="167003at2"/>
<dbReference type="EMBL" id="CP035758">
    <property type="protein sequence ID" value="QBD80633.1"/>
    <property type="molecule type" value="Genomic_DNA"/>
</dbReference>
<reference evidence="2 3" key="1">
    <citation type="submission" date="2019-01" db="EMBL/GenBank/DDBJ databases">
        <title>Ktedonosporobacter rubrisoli SCAWS-G2.</title>
        <authorList>
            <person name="Huang Y."/>
            <person name="Yan B."/>
        </authorList>
    </citation>
    <scope>NUCLEOTIDE SEQUENCE [LARGE SCALE GENOMIC DNA]</scope>
    <source>
        <strain evidence="2 3">SCAWS-G2</strain>
    </source>
</reference>
<feature type="compositionally biased region" description="Polar residues" evidence="1">
    <location>
        <begin position="1"/>
        <end position="20"/>
    </location>
</feature>
<dbReference type="KEGG" id="kbs:EPA93_33535"/>
<feature type="region of interest" description="Disordered" evidence="1">
    <location>
        <begin position="1"/>
        <end position="57"/>
    </location>
</feature>